<comment type="similarity">
    <text evidence="2 8">Belongs to the 4-toluene sulfonate uptake permease (TSUP) (TC 2.A.102) family.</text>
</comment>
<evidence type="ECO:0000256" key="3">
    <source>
        <dbReference type="ARBA" id="ARBA00022448"/>
    </source>
</evidence>
<gene>
    <name evidence="9" type="ORF">brsh051_24680</name>
</gene>
<evidence type="ECO:0000256" key="4">
    <source>
        <dbReference type="ARBA" id="ARBA00022475"/>
    </source>
</evidence>
<feature type="transmembrane region" description="Helical" evidence="8">
    <location>
        <begin position="77"/>
        <end position="99"/>
    </location>
</feature>
<dbReference type="AlphaFoldDB" id="A0AAN0KB69"/>
<dbReference type="PANTHER" id="PTHR30269">
    <property type="entry name" value="TRANSMEMBRANE PROTEIN YFCA"/>
    <property type="match status" value="1"/>
</dbReference>
<comment type="subcellular location">
    <subcellularLocation>
        <location evidence="1 8">Cell membrane</location>
        <topology evidence="1 8">Multi-pass membrane protein</topology>
    </subcellularLocation>
</comment>
<evidence type="ECO:0000256" key="1">
    <source>
        <dbReference type="ARBA" id="ARBA00004651"/>
    </source>
</evidence>
<protein>
    <recommendedName>
        <fullName evidence="8">Probable membrane transporter protein</fullName>
    </recommendedName>
</protein>
<dbReference type="GO" id="GO:0005886">
    <property type="term" value="C:plasma membrane"/>
    <property type="evidence" value="ECO:0007669"/>
    <property type="project" value="UniProtKB-SubCell"/>
</dbReference>
<keyword evidence="4 8" id="KW-1003">Cell membrane</keyword>
<keyword evidence="5 8" id="KW-0812">Transmembrane</keyword>
<feature type="transmembrane region" description="Helical" evidence="8">
    <location>
        <begin position="229"/>
        <end position="246"/>
    </location>
</feature>
<evidence type="ECO:0000256" key="6">
    <source>
        <dbReference type="ARBA" id="ARBA00022989"/>
    </source>
</evidence>
<dbReference type="Pfam" id="PF01925">
    <property type="entry name" value="TauE"/>
    <property type="match status" value="1"/>
</dbReference>
<dbReference type="Proteomes" id="UP001431656">
    <property type="component" value="Chromosome"/>
</dbReference>
<evidence type="ECO:0000313" key="10">
    <source>
        <dbReference type="Proteomes" id="UP001431656"/>
    </source>
</evidence>
<evidence type="ECO:0000256" key="2">
    <source>
        <dbReference type="ARBA" id="ARBA00009142"/>
    </source>
</evidence>
<evidence type="ECO:0000313" key="9">
    <source>
        <dbReference type="EMBL" id="BEH03187.1"/>
    </source>
</evidence>
<dbReference type="InterPro" id="IPR052017">
    <property type="entry name" value="TSUP"/>
</dbReference>
<dbReference type="EMBL" id="AP028056">
    <property type="protein sequence ID" value="BEH03187.1"/>
    <property type="molecule type" value="Genomic_DNA"/>
</dbReference>
<evidence type="ECO:0000256" key="7">
    <source>
        <dbReference type="ARBA" id="ARBA00023136"/>
    </source>
</evidence>
<dbReference type="PANTHER" id="PTHR30269:SF0">
    <property type="entry name" value="MEMBRANE TRANSPORTER PROTEIN YFCA-RELATED"/>
    <property type="match status" value="1"/>
</dbReference>
<feature type="transmembrane region" description="Helical" evidence="8">
    <location>
        <begin position="105"/>
        <end position="124"/>
    </location>
</feature>
<evidence type="ECO:0000256" key="5">
    <source>
        <dbReference type="ARBA" id="ARBA00022692"/>
    </source>
</evidence>
<organism evidence="9 10">
    <name type="scientific">Brooklawnia propionicigenes</name>
    <dbReference type="NCBI Taxonomy" id="3041175"/>
    <lineage>
        <taxon>Bacteria</taxon>
        <taxon>Bacillati</taxon>
        <taxon>Actinomycetota</taxon>
        <taxon>Actinomycetes</taxon>
        <taxon>Propionibacteriales</taxon>
        <taxon>Propionibacteriaceae</taxon>
        <taxon>Brooklawnia</taxon>
    </lineage>
</organism>
<dbReference type="RefSeq" id="WP_286265469.1">
    <property type="nucleotide sequence ID" value="NZ_AP028056.1"/>
</dbReference>
<keyword evidence="10" id="KW-1185">Reference proteome</keyword>
<evidence type="ECO:0000256" key="8">
    <source>
        <dbReference type="RuleBase" id="RU363041"/>
    </source>
</evidence>
<accession>A0AAN0KB69</accession>
<name>A0AAN0KB69_9ACTN</name>
<feature type="transmembrane region" description="Helical" evidence="8">
    <location>
        <begin position="136"/>
        <end position="167"/>
    </location>
</feature>
<proteinExistence type="inferred from homology"/>
<dbReference type="KEGG" id="broo:brsh051_24680"/>
<reference evidence="9" key="1">
    <citation type="journal article" date="2024" name="Int. J. Syst. Evol. Microbiol.">
        <title>Brooklawnia propionicigenes sp. nov., a facultatively anaerobic, propionate-producing bacterium isolated from a methanogenic reactor treating waste from cattle farms.</title>
        <authorList>
            <person name="Akita Y."/>
            <person name="Ueki A."/>
            <person name="Tonouchi A."/>
            <person name="Sugawara Y."/>
            <person name="Honma S."/>
            <person name="Kaku N."/>
            <person name="Ueki K."/>
        </authorList>
    </citation>
    <scope>NUCLEOTIDE SEQUENCE</scope>
    <source>
        <strain evidence="9">SH051</strain>
    </source>
</reference>
<keyword evidence="3" id="KW-0813">Transport</keyword>
<dbReference type="InterPro" id="IPR002781">
    <property type="entry name" value="TM_pro_TauE-like"/>
</dbReference>
<sequence length="247" mass="26012">MDVTVGNIVFLAFAGVAAGLVGYLAGLMSLISYPALLAVGLPPLTANVTNTLGAIGVGAGAAVRAGDQVMAAGRKRAWQQFVICAIGGGTGAALLLITGEGVFEAVVPWLIAFASLTLFVSPRLKKLSSGTERWRIYLCSLFFVCLYGGYFGAGAGVVYFALVLLLTSYPWPRAVLMKSVLLSISNLAATVIFVIFAPIDWLAALILFIGNLIGGNIGPLVQRYIPEAISRWVIAIGGLFLAWSLWR</sequence>
<feature type="transmembrane region" description="Helical" evidence="8">
    <location>
        <begin position="7"/>
        <end position="32"/>
    </location>
</feature>
<feature type="transmembrane region" description="Helical" evidence="8">
    <location>
        <begin position="44"/>
        <end position="65"/>
    </location>
</feature>
<keyword evidence="7 8" id="KW-0472">Membrane</keyword>
<keyword evidence="6 8" id="KW-1133">Transmembrane helix</keyword>